<reference evidence="7 8" key="1">
    <citation type="submission" date="2019-11" db="EMBL/GenBank/DDBJ databases">
        <title>Whole-genome sequence of Rhodoplanes serenus DSM 18633, type strain.</title>
        <authorList>
            <person name="Kyndt J.A."/>
            <person name="Meyer T.E."/>
        </authorList>
    </citation>
    <scope>NUCLEOTIDE SEQUENCE [LARGE SCALE GENOMIC DNA]</scope>
    <source>
        <strain evidence="7 8">DSM 18633</strain>
    </source>
</reference>
<accession>A0A9X5AVE1</accession>
<keyword evidence="3 6" id="KW-0812">Transmembrane</keyword>
<gene>
    <name evidence="7" type="primary">rbsC</name>
    <name evidence="7" type="ORF">GJ689_22375</name>
</gene>
<keyword evidence="4 6" id="KW-1133">Transmembrane helix</keyword>
<evidence type="ECO:0000256" key="5">
    <source>
        <dbReference type="ARBA" id="ARBA00023136"/>
    </source>
</evidence>
<dbReference type="Pfam" id="PF02653">
    <property type="entry name" value="BPD_transp_2"/>
    <property type="match status" value="1"/>
</dbReference>
<sequence length="337" mass="33588">MSRPDEIAAPTPAAAAPVGVAASRRLRSFPETLAIWLVLVVLLVVAGALSEAFLRPVYLGNIIRQAAPIGIAAVGVTFVMILGGVDLSIGATISLGAVLCAAAMNGDPANIAPAVALACLAAGAIGALNGILIAVTGVSPFILTLGTAITLYGVTQLVTGGTAHGIIAPGFREVFNVRIGGILPTLGLAFLVVAAAGATVQHVTTFGRRLYLIGSNPAAARLAGLPVRRTVILAYTLSGLLGGLGGIALLARSGVSGSLAASGYEFDVLAAVVLGGTTFEGGRGGIGGTVAGVLILFVAFNLVNVIGLNYHAQLVVKGAVIIVASAIYRRLRDAGSS</sequence>
<dbReference type="EMBL" id="WNKV01000022">
    <property type="protein sequence ID" value="MTW18948.1"/>
    <property type="molecule type" value="Genomic_DNA"/>
</dbReference>
<dbReference type="GO" id="GO:0005886">
    <property type="term" value="C:plasma membrane"/>
    <property type="evidence" value="ECO:0007669"/>
    <property type="project" value="UniProtKB-SubCell"/>
</dbReference>
<keyword evidence="5 6" id="KW-0472">Membrane</keyword>
<dbReference type="CDD" id="cd06579">
    <property type="entry name" value="TM_PBP1_transp_AraH_like"/>
    <property type="match status" value="1"/>
</dbReference>
<protein>
    <submittedName>
        <fullName evidence="7">Ribose ABC transporter permease</fullName>
    </submittedName>
</protein>
<evidence type="ECO:0000256" key="1">
    <source>
        <dbReference type="ARBA" id="ARBA00004651"/>
    </source>
</evidence>
<dbReference type="RefSeq" id="WP_155481284.1">
    <property type="nucleotide sequence ID" value="NZ_WNKV01000022.1"/>
</dbReference>
<feature type="transmembrane region" description="Helical" evidence="6">
    <location>
        <begin position="66"/>
        <end position="99"/>
    </location>
</feature>
<evidence type="ECO:0000256" key="4">
    <source>
        <dbReference type="ARBA" id="ARBA00022989"/>
    </source>
</evidence>
<feature type="transmembrane region" description="Helical" evidence="6">
    <location>
        <begin position="179"/>
        <end position="200"/>
    </location>
</feature>
<dbReference type="GO" id="GO:0022857">
    <property type="term" value="F:transmembrane transporter activity"/>
    <property type="evidence" value="ECO:0007669"/>
    <property type="project" value="InterPro"/>
</dbReference>
<name>A0A9X5AVE1_9BRAD</name>
<dbReference type="InterPro" id="IPR001851">
    <property type="entry name" value="ABC_transp_permease"/>
</dbReference>
<evidence type="ECO:0000256" key="6">
    <source>
        <dbReference type="SAM" id="Phobius"/>
    </source>
</evidence>
<dbReference type="Proteomes" id="UP000438991">
    <property type="component" value="Unassembled WGS sequence"/>
</dbReference>
<feature type="transmembrane region" description="Helical" evidence="6">
    <location>
        <begin position="286"/>
        <end position="308"/>
    </location>
</feature>
<evidence type="ECO:0000313" key="7">
    <source>
        <dbReference type="EMBL" id="MTW18948.1"/>
    </source>
</evidence>
<comment type="subcellular location">
    <subcellularLocation>
        <location evidence="1">Cell membrane</location>
        <topology evidence="1">Multi-pass membrane protein</topology>
    </subcellularLocation>
</comment>
<evidence type="ECO:0000313" key="8">
    <source>
        <dbReference type="Proteomes" id="UP000438991"/>
    </source>
</evidence>
<evidence type="ECO:0000256" key="2">
    <source>
        <dbReference type="ARBA" id="ARBA00022475"/>
    </source>
</evidence>
<dbReference type="AlphaFoldDB" id="A0A9X5AVE1"/>
<dbReference type="PANTHER" id="PTHR32196:SF72">
    <property type="entry name" value="RIBOSE IMPORT PERMEASE PROTEIN RBSC"/>
    <property type="match status" value="1"/>
</dbReference>
<dbReference type="PANTHER" id="PTHR32196">
    <property type="entry name" value="ABC TRANSPORTER PERMEASE PROTEIN YPHD-RELATED-RELATED"/>
    <property type="match status" value="1"/>
</dbReference>
<feature type="transmembrane region" description="Helical" evidence="6">
    <location>
        <begin position="142"/>
        <end position="167"/>
    </location>
</feature>
<comment type="caution">
    <text evidence="7">The sequence shown here is derived from an EMBL/GenBank/DDBJ whole genome shotgun (WGS) entry which is preliminary data.</text>
</comment>
<keyword evidence="2" id="KW-1003">Cell membrane</keyword>
<organism evidence="7 8">
    <name type="scientific">Rhodoplanes serenus</name>
    <dbReference type="NCBI Taxonomy" id="200615"/>
    <lineage>
        <taxon>Bacteria</taxon>
        <taxon>Pseudomonadati</taxon>
        <taxon>Pseudomonadota</taxon>
        <taxon>Alphaproteobacteria</taxon>
        <taxon>Hyphomicrobiales</taxon>
        <taxon>Nitrobacteraceae</taxon>
        <taxon>Rhodoplanes</taxon>
    </lineage>
</organism>
<feature type="transmembrane region" description="Helical" evidence="6">
    <location>
        <begin position="111"/>
        <end position="135"/>
    </location>
</feature>
<proteinExistence type="predicted"/>
<feature type="transmembrane region" description="Helical" evidence="6">
    <location>
        <begin position="231"/>
        <end position="251"/>
    </location>
</feature>
<feature type="transmembrane region" description="Helical" evidence="6">
    <location>
        <begin position="33"/>
        <end position="54"/>
    </location>
</feature>
<evidence type="ECO:0000256" key="3">
    <source>
        <dbReference type="ARBA" id="ARBA00022692"/>
    </source>
</evidence>